<dbReference type="GO" id="GO:0046872">
    <property type="term" value="F:metal ion binding"/>
    <property type="evidence" value="ECO:0007669"/>
    <property type="project" value="UniProtKB-KW"/>
</dbReference>
<sequence length="348" mass="39233">MSIPVSSIHKQLNRMPFDREFTPGAFNAVNVCLRVQPEEQACVITDEATLEIAAAIAAELEKINAPYHSWVLEELAERPLTNSPREILDDLETSQVSIFAVQVQPNELRSRIQMTDVVNRRKIRHAHMVNINRQIMLEGMRADFQRVDRLSQKVVEMVRKASRIRATTASGTDLTADLNPNYKWLKTSGIITPEKWGNLPGGEIFTTPGEVNGTFVIDGVVGDYLCAKFGSLQENPLTVRMKGNRLTEAHSENRELESDFWKYTHTDENSDRVGEFAIGTNIDLKDVIGQILQDEKYPGVHIAFGNPYGAHTGADWDSTTHIDVVGRKFNIWVDDQQIMREGKFLVEA</sequence>
<dbReference type="Pfam" id="PF02073">
    <property type="entry name" value="Peptidase_M29"/>
    <property type="match status" value="1"/>
</dbReference>
<dbReference type="GO" id="GO:0004177">
    <property type="term" value="F:aminopeptidase activity"/>
    <property type="evidence" value="ECO:0007669"/>
    <property type="project" value="UniProtKB-KW"/>
</dbReference>
<evidence type="ECO:0000256" key="1">
    <source>
        <dbReference type="ARBA" id="ARBA00022723"/>
    </source>
</evidence>
<keyword evidence="2" id="KW-0031">Aminopeptidase</keyword>
<dbReference type="PANTHER" id="PTHR34448">
    <property type="entry name" value="AMINOPEPTIDASE"/>
    <property type="match status" value="1"/>
</dbReference>
<dbReference type="OrthoDB" id="9803993at2"/>
<dbReference type="PANTHER" id="PTHR34448:SF1">
    <property type="entry name" value="BLL6088 PROTEIN"/>
    <property type="match status" value="1"/>
</dbReference>
<dbReference type="InterPro" id="IPR000787">
    <property type="entry name" value="Peptidase_M29"/>
</dbReference>
<dbReference type="AlphaFoldDB" id="A0A2U3KE39"/>
<keyword evidence="2" id="KW-0645">Protease</keyword>
<evidence type="ECO:0000313" key="3">
    <source>
        <dbReference type="Proteomes" id="UP000238701"/>
    </source>
</evidence>
<organism evidence="2 3">
    <name type="scientific">Candidatus Sulfotelmatobacter kueseliae</name>
    <dbReference type="NCBI Taxonomy" id="2042962"/>
    <lineage>
        <taxon>Bacteria</taxon>
        <taxon>Pseudomonadati</taxon>
        <taxon>Acidobacteriota</taxon>
        <taxon>Terriglobia</taxon>
        <taxon>Terriglobales</taxon>
        <taxon>Candidatus Korobacteraceae</taxon>
        <taxon>Candidatus Sulfotelmatobacter</taxon>
    </lineage>
</organism>
<proteinExistence type="predicted"/>
<dbReference type="Proteomes" id="UP000238701">
    <property type="component" value="Unassembled WGS sequence"/>
</dbReference>
<evidence type="ECO:0000313" key="2">
    <source>
        <dbReference type="EMBL" id="SPF37942.1"/>
    </source>
</evidence>
<reference evidence="3" key="1">
    <citation type="submission" date="2018-02" db="EMBL/GenBank/DDBJ databases">
        <authorList>
            <person name="Hausmann B."/>
        </authorList>
    </citation>
    <scope>NUCLEOTIDE SEQUENCE [LARGE SCALE GENOMIC DNA]</scope>
    <source>
        <strain evidence="3">Peat soil MAG SbA1</strain>
    </source>
</reference>
<dbReference type="EMBL" id="OMOD01000101">
    <property type="protein sequence ID" value="SPF37942.1"/>
    <property type="molecule type" value="Genomic_DNA"/>
</dbReference>
<dbReference type="GO" id="GO:0006508">
    <property type="term" value="P:proteolysis"/>
    <property type="evidence" value="ECO:0007669"/>
    <property type="project" value="InterPro"/>
</dbReference>
<keyword evidence="1" id="KW-0479">Metal-binding</keyword>
<keyword evidence="2" id="KW-0378">Hydrolase</keyword>
<gene>
    <name evidence="2" type="ORF">SBA1_190072</name>
</gene>
<accession>A0A2U3KE39</accession>
<protein>
    <submittedName>
        <fullName evidence="2">Leucyl aminopeptidase (Aminopeptidase T)</fullName>
    </submittedName>
</protein>
<name>A0A2U3KE39_9BACT</name>
<dbReference type="SUPFAM" id="SSF144052">
    <property type="entry name" value="Thermophilic metalloprotease-like"/>
    <property type="match status" value="1"/>
</dbReference>
<dbReference type="InterPro" id="IPR052170">
    <property type="entry name" value="M29_Exopeptidase"/>
</dbReference>